<dbReference type="EMBL" id="MU276011">
    <property type="protein sequence ID" value="KAI0043621.1"/>
    <property type="molecule type" value="Genomic_DNA"/>
</dbReference>
<gene>
    <name evidence="1" type="ORF">FA95DRAFT_371169</name>
</gene>
<keyword evidence="2" id="KW-1185">Reference proteome</keyword>
<evidence type="ECO:0000313" key="2">
    <source>
        <dbReference type="Proteomes" id="UP000814033"/>
    </source>
</evidence>
<comment type="caution">
    <text evidence="1">The sequence shown here is derived from an EMBL/GenBank/DDBJ whole genome shotgun (WGS) entry which is preliminary data.</text>
</comment>
<accession>A0ACB8RIZ5</accession>
<name>A0ACB8RIZ5_9AGAM</name>
<evidence type="ECO:0000313" key="1">
    <source>
        <dbReference type="EMBL" id="KAI0043621.1"/>
    </source>
</evidence>
<reference evidence="1" key="1">
    <citation type="submission" date="2021-02" db="EMBL/GenBank/DDBJ databases">
        <authorList>
            <consortium name="DOE Joint Genome Institute"/>
            <person name="Ahrendt S."/>
            <person name="Looney B.P."/>
            <person name="Miyauchi S."/>
            <person name="Morin E."/>
            <person name="Drula E."/>
            <person name="Courty P.E."/>
            <person name="Chicoki N."/>
            <person name="Fauchery L."/>
            <person name="Kohler A."/>
            <person name="Kuo A."/>
            <person name="Labutti K."/>
            <person name="Pangilinan J."/>
            <person name="Lipzen A."/>
            <person name="Riley R."/>
            <person name="Andreopoulos W."/>
            <person name="He G."/>
            <person name="Johnson J."/>
            <person name="Barry K.W."/>
            <person name="Grigoriev I.V."/>
            <person name="Nagy L."/>
            <person name="Hibbett D."/>
            <person name="Henrissat B."/>
            <person name="Matheny P.B."/>
            <person name="Labbe J."/>
            <person name="Martin F."/>
        </authorList>
    </citation>
    <scope>NUCLEOTIDE SEQUENCE</scope>
    <source>
        <strain evidence="1">FP105234-sp</strain>
    </source>
</reference>
<organism evidence="1 2">
    <name type="scientific">Auriscalpium vulgare</name>
    <dbReference type="NCBI Taxonomy" id="40419"/>
    <lineage>
        <taxon>Eukaryota</taxon>
        <taxon>Fungi</taxon>
        <taxon>Dikarya</taxon>
        <taxon>Basidiomycota</taxon>
        <taxon>Agaricomycotina</taxon>
        <taxon>Agaricomycetes</taxon>
        <taxon>Russulales</taxon>
        <taxon>Auriscalpiaceae</taxon>
        <taxon>Auriscalpium</taxon>
    </lineage>
</organism>
<protein>
    <submittedName>
        <fullName evidence="1">Uncharacterized protein</fullName>
    </submittedName>
</protein>
<reference evidence="1" key="2">
    <citation type="journal article" date="2022" name="New Phytol.">
        <title>Evolutionary transition to the ectomycorrhizal habit in the genomes of a hyperdiverse lineage of mushroom-forming fungi.</title>
        <authorList>
            <person name="Looney B."/>
            <person name="Miyauchi S."/>
            <person name="Morin E."/>
            <person name="Drula E."/>
            <person name="Courty P.E."/>
            <person name="Kohler A."/>
            <person name="Kuo A."/>
            <person name="LaButti K."/>
            <person name="Pangilinan J."/>
            <person name="Lipzen A."/>
            <person name="Riley R."/>
            <person name="Andreopoulos W."/>
            <person name="He G."/>
            <person name="Johnson J."/>
            <person name="Nolan M."/>
            <person name="Tritt A."/>
            <person name="Barry K.W."/>
            <person name="Grigoriev I.V."/>
            <person name="Nagy L.G."/>
            <person name="Hibbett D."/>
            <person name="Henrissat B."/>
            <person name="Matheny P.B."/>
            <person name="Labbe J."/>
            <person name="Martin F.M."/>
        </authorList>
    </citation>
    <scope>NUCLEOTIDE SEQUENCE</scope>
    <source>
        <strain evidence="1">FP105234-sp</strain>
    </source>
</reference>
<dbReference type="Proteomes" id="UP000814033">
    <property type="component" value="Unassembled WGS sequence"/>
</dbReference>
<proteinExistence type="predicted"/>
<sequence length="128" mass="14277">MCPGEEGWASRRVGEAARWRRHASRCRISVHIWSLVAWTSNADRTCYVDKRNVRRDVHDRLDSMFAPAGLEYCTLMLTDGAYKVQSFSKAVGRPHAARAWIASCLRVRAHATIIVDAGDGFRDSGGNG</sequence>